<evidence type="ECO:0000313" key="1">
    <source>
        <dbReference type="EMBL" id="CNF12615.1"/>
    </source>
</evidence>
<name>A0A0T9LPI0_YERIN</name>
<proteinExistence type="predicted"/>
<evidence type="ECO:0000313" key="2">
    <source>
        <dbReference type="Proteomes" id="UP000038750"/>
    </source>
</evidence>
<dbReference type="EMBL" id="CPZJ01000002">
    <property type="protein sequence ID" value="CNF12615.1"/>
    <property type="molecule type" value="Genomic_DNA"/>
</dbReference>
<sequence length="105" mass="11153">MADIKVLGKTTLIAAQINNTENKVIANIKELHVGNISNSYHQGGGGFNLASTILGVARGTISDSASGKKLLIRTPYNTNKDNNVQGGIFNYSSGEYIMPDVPESN</sequence>
<dbReference type="RefSeq" id="WP_050072650.1">
    <property type="nucleotide sequence ID" value="NZ_CPZJ01000002.1"/>
</dbReference>
<gene>
    <name evidence="1" type="ORF">ERS008530_00458</name>
</gene>
<reference evidence="1 2" key="1">
    <citation type="submission" date="2015-03" db="EMBL/GenBank/DDBJ databases">
        <authorList>
            <person name="Murphy D."/>
        </authorList>
    </citation>
    <scope>NUCLEOTIDE SEQUENCE [LARGE SCALE GENOMIC DNA]</scope>
    <source>
        <strain evidence="1 2">BR165/97</strain>
    </source>
</reference>
<protein>
    <submittedName>
        <fullName evidence="1">Putative hemolysin</fullName>
    </submittedName>
</protein>
<organism evidence="1 2">
    <name type="scientific">Yersinia intermedia</name>
    <dbReference type="NCBI Taxonomy" id="631"/>
    <lineage>
        <taxon>Bacteria</taxon>
        <taxon>Pseudomonadati</taxon>
        <taxon>Pseudomonadota</taxon>
        <taxon>Gammaproteobacteria</taxon>
        <taxon>Enterobacterales</taxon>
        <taxon>Yersiniaceae</taxon>
        <taxon>Yersinia</taxon>
    </lineage>
</organism>
<dbReference type="Proteomes" id="UP000038750">
    <property type="component" value="Unassembled WGS sequence"/>
</dbReference>
<accession>A0A0T9LPI0</accession>
<dbReference type="AlphaFoldDB" id="A0A0T9LPI0"/>